<evidence type="ECO:0000313" key="8">
    <source>
        <dbReference type="RefSeq" id="XP_003745254.1"/>
    </source>
</evidence>
<evidence type="ECO:0000256" key="1">
    <source>
        <dbReference type="ARBA" id="ARBA00008455"/>
    </source>
</evidence>
<sequence length="343" mass="38042">MEVVGILLLATAFAAASPFLAARRRLIDGHNARFDAGLENYRMVLNKFSSMTKEQLRQFTGELIDGSNADADSPRGIIDDLDGEIPPPSADYRNLSSPIRDQDTCGACYAFASAAALEVHLRLKKGVFDEVSEQDILDCSTATHGNRGCYGGNTMKVFRYINENGFVTKRDRYPYENKLGRCRSQREHAAGTVDGFELVYGGRDTKEHRMKVVIGLDGPVTVMLQYLPESFYEYDGGIYDDTKCGQIDAENPLAHAVTVVGYGSEEGKDYWIIRNSWGTKWGEEGYARLAFGKNVCGLTTKVVLPVATVFKQKFLHLSDPILNGVVQECDIHQKSQIPGWISQ</sequence>
<evidence type="ECO:0000256" key="5">
    <source>
        <dbReference type="SAM" id="SignalP"/>
    </source>
</evidence>
<dbReference type="GO" id="GO:0008234">
    <property type="term" value="F:cysteine-type peptidase activity"/>
    <property type="evidence" value="ECO:0007669"/>
    <property type="project" value="UniProtKB-KW"/>
</dbReference>
<proteinExistence type="inferred from homology"/>
<dbReference type="SUPFAM" id="SSF54001">
    <property type="entry name" value="Cysteine proteinases"/>
    <property type="match status" value="1"/>
</dbReference>
<keyword evidence="7" id="KW-1185">Reference proteome</keyword>
<dbReference type="PRINTS" id="PR00705">
    <property type="entry name" value="PAPAIN"/>
</dbReference>
<dbReference type="SMART" id="SM00645">
    <property type="entry name" value="Pept_C1"/>
    <property type="match status" value="1"/>
</dbReference>
<accession>A0AAJ6QVM0</accession>
<dbReference type="InterPro" id="IPR025660">
    <property type="entry name" value="Pept_his_AS"/>
</dbReference>
<dbReference type="PANTHER" id="PTHR12411">
    <property type="entry name" value="CYSTEINE PROTEASE FAMILY C1-RELATED"/>
    <property type="match status" value="1"/>
</dbReference>
<dbReference type="Pfam" id="PF00112">
    <property type="entry name" value="Peptidase_C1"/>
    <property type="match status" value="1"/>
</dbReference>
<keyword evidence="5" id="KW-0732">Signal</keyword>
<feature type="signal peptide" evidence="5">
    <location>
        <begin position="1"/>
        <end position="16"/>
    </location>
</feature>
<dbReference type="InterPro" id="IPR038765">
    <property type="entry name" value="Papain-like_cys_pep_sf"/>
</dbReference>
<evidence type="ECO:0000313" key="7">
    <source>
        <dbReference type="Proteomes" id="UP000694867"/>
    </source>
</evidence>
<organism evidence="7 8">
    <name type="scientific">Galendromus occidentalis</name>
    <name type="common">western predatory mite</name>
    <dbReference type="NCBI Taxonomy" id="34638"/>
    <lineage>
        <taxon>Eukaryota</taxon>
        <taxon>Metazoa</taxon>
        <taxon>Ecdysozoa</taxon>
        <taxon>Arthropoda</taxon>
        <taxon>Chelicerata</taxon>
        <taxon>Arachnida</taxon>
        <taxon>Acari</taxon>
        <taxon>Parasitiformes</taxon>
        <taxon>Mesostigmata</taxon>
        <taxon>Gamasina</taxon>
        <taxon>Phytoseioidea</taxon>
        <taxon>Phytoseiidae</taxon>
        <taxon>Typhlodrominae</taxon>
        <taxon>Galendromus</taxon>
    </lineage>
</organism>
<protein>
    <submittedName>
        <fullName evidence="8">Cathepsin L1</fullName>
    </submittedName>
</protein>
<dbReference type="KEGG" id="goe:100905345"/>
<name>A0AAJ6QVM0_9ACAR</name>
<dbReference type="Gene3D" id="3.90.70.10">
    <property type="entry name" value="Cysteine proteinases"/>
    <property type="match status" value="1"/>
</dbReference>
<evidence type="ECO:0000259" key="6">
    <source>
        <dbReference type="SMART" id="SM00645"/>
    </source>
</evidence>
<dbReference type="Proteomes" id="UP000694867">
    <property type="component" value="Unplaced"/>
</dbReference>
<keyword evidence="3" id="KW-0378">Hydrolase</keyword>
<dbReference type="InterPro" id="IPR039417">
    <property type="entry name" value="Peptidase_C1A_papain-like"/>
</dbReference>
<comment type="similarity">
    <text evidence="1">Belongs to the peptidase C1 family.</text>
</comment>
<keyword evidence="4" id="KW-0788">Thiol protease</keyword>
<reference evidence="8" key="1">
    <citation type="submission" date="2025-08" db="UniProtKB">
        <authorList>
            <consortium name="RefSeq"/>
        </authorList>
    </citation>
    <scope>IDENTIFICATION</scope>
</reference>
<dbReference type="RefSeq" id="XP_003745254.1">
    <property type="nucleotide sequence ID" value="XM_003745206.1"/>
</dbReference>
<dbReference type="PROSITE" id="PS00139">
    <property type="entry name" value="THIOL_PROTEASE_CYS"/>
    <property type="match status" value="1"/>
</dbReference>
<dbReference type="CDD" id="cd02248">
    <property type="entry name" value="Peptidase_C1A"/>
    <property type="match status" value="1"/>
</dbReference>
<keyword evidence="2" id="KW-0645">Protease</keyword>
<dbReference type="InterPro" id="IPR013128">
    <property type="entry name" value="Peptidase_C1A"/>
</dbReference>
<evidence type="ECO:0000256" key="3">
    <source>
        <dbReference type="ARBA" id="ARBA00022801"/>
    </source>
</evidence>
<dbReference type="GO" id="GO:0006508">
    <property type="term" value="P:proteolysis"/>
    <property type="evidence" value="ECO:0007669"/>
    <property type="project" value="UniProtKB-KW"/>
</dbReference>
<evidence type="ECO:0000256" key="2">
    <source>
        <dbReference type="ARBA" id="ARBA00022670"/>
    </source>
</evidence>
<dbReference type="GeneID" id="100905345"/>
<dbReference type="PROSITE" id="PS00639">
    <property type="entry name" value="THIOL_PROTEASE_HIS"/>
    <property type="match status" value="1"/>
</dbReference>
<evidence type="ECO:0000256" key="4">
    <source>
        <dbReference type="ARBA" id="ARBA00022807"/>
    </source>
</evidence>
<gene>
    <name evidence="8" type="primary">LOC100905345</name>
</gene>
<feature type="chain" id="PRO_5042536230" evidence="5">
    <location>
        <begin position="17"/>
        <end position="343"/>
    </location>
</feature>
<feature type="domain" description="Peptidase C1A papain C-terminal" evidence="6">
    <location>
        <begin position="86"/>
        <end position="306"/>
    </location>
</feature>
<dbReference type="AlphaFoldDB" id="A0AAJ6QVM0"/>
<dbReference type="InterPro" id="IPR000668">
    <property type="entry name" value="Peptidase_C1A_C"/>
</dbReference>
<dbReference type="InterPro" id="IPR000169">
    <property type="entry name" value="Pept_cys_AS"/>
</dbReference>